<keyword evidence="7 17" id="KW-0645">Protease</keyword>
<evidence type="ECO:0000256" key="7">
    <source>
        <dbReference type="ARBA" id="ARBA00022670"/>
    </source>
</evidence>
<evidence type="ECO:0000256" key="11">
    <source>
        <dbReference type="ARBA" id="ARBA00022786"/>
    </source>
</evidence>
<dbReference type="EC" id="3.4.19.12" evidence="17"/>
<evidence type="ECO:0000256" key="13">
    <source>
        <dbReference type="ARBA" id="ARBA00022807"/>
    </source>
</evidence>
<keyword evidence="23" id="KW-1185">Reference proteome</keyword>
<keyword evidence="11 17" id="KW-0833">Ubl conjugation pathway</keyword>
<evidence type="ECO:0000259" key="21">
    <source>
        <dbReference type="PROSITE" id="PS51283"/>
    </source>
</evidence>
<dbReference type="SMART" id="SM00290">
    <property type="entry name" value="ZnF_UBP"/>
    <property type="match status" value="1"/>
</dbReference>
<feature type="region of interest" description="Disordered" evidence="18">
    <location>
        <begin position="99"/>
        <end position="143"/>
    </location>
</feature>
<dbReference type="PANTHER" id="PTHR21646">
    <property type="entry name" value="UBIQUITIN CARBOXYL-TERMINAL HYDROLASE"/>
    <property type="match status" value="1"/>
</dbReference>
<dbReference type="GO" id="GO:0006508">
    <property type="term" value="P:proteolysis"/>
    <property type="evidence" value="ECO:0007669"/>
    <property type="project" value="UniProtKB-KW"/>
</dbReference>
<evidence type="ECO:0000313" key="22">
    <source>
        <dbReference type="EMBL" id="KAJ3594367.1"/>
    </source>
</evidence>
<comment type="catalytic activity">
    <reaction evidence="1 17">
        <text>Thiol-dependent hydrolysis of ester, thioester, amide, peptide and isopeptide bonds formed by the C-terminal Gly of ubiquitin (a 76-residue protein attached to proteins as an intracellular targeting signal).</text>
        <dbReference type="EC" id="3.4.19.12"/>
    </reaction>
</comment>
<evidence type="ECO:0000256" key="9">
    <source>
        <dbReference type="ARBA" id="ARBA00022737"/>
    </source>
</evidence>
<feature type="domain" description="DUSP" evidence="21">
    <location>
        <begin position="756"/>
        <end position="859"/>
    </location>
</feature>
<evidence type="ECO:0000256" key="17">
    <source>
        <dbReference type="RuleBase" id="RU366025"/>
    </source>
</evidence>
<keyword evidence="5" id="KW-0963">Cytoplasm</keyword>
<dbReference type="GO" id="GO:0004843">
    <property type="term" value="F:cysteine-type deubiquitinase activity"/>
    <property type="evidence" value="ECO:0007669"/>
    <property type="project" value="UniProtKB-UniRule"/>
</dbReference>
<dbReference type="GO" id="GO:0006897">
    <property type="term" value="P:endocytosis"/>
    <property type="evidence" value="ECO:0007669"/>
    <property type="project" value="UniProtKB-KW"/>
</dbReference>
<evidence type="ECO:0000256" key="6">
    <source>
        <dbReference type="ARBA" id="ARBA00022583"/>
    </source>
</evidence>
<dbReference type="Pfam" id="PF06337">
    <property type="entry name" value="DUSP"/>
    <property type="match status" value="2"/>
</dbReference>
<dbReference type="GO" id="GO:0005813">
    <property type="term" value="C:centrosome"/>
    <property type="evidence" value="ECO:0007669"/>
    <property type="project" value="UniProtKB-SubCell"/>
</dbReference>
<dbReference type="SMART" id="SM00695">
    <property type="entry name" value="DUSP"/>
    <property type="match status" value="2"/>
</dbReference>
<comment type="caution">
    <text evidence="22">The sequence shown here is derived from an EMBL/GenBank/DDBJ whole genome shotgun (WGS) entry which is preliminary data.</text>
</comment>
<dbReference type="InterPro" id="IPR035927">
    <property type="entry name" value="DUSP-like_sf"/>
</dbReference>
<dbReference type="InterPro" id="IPR038765">
    <property type="entry name" value="Papain-like_cys_pep_sf"/>
</dbReference>
<keyword evidence="15" id="KW-0206">Cytoskeleton</keyword>
<feature type="compositionally biased region" description="Polar residues" evidence="18">
    <location>
        <begin position="283"/>
        <end position="294"/>
    </location>
</feature>
<keyword evidence="8" id="KW-0479">Metal-binding</keyword>
<dbReference type="PROSITE" id="PS50271">
    <property type="entry name" value="ZF_UBP"/>
    <property type="match status" value="1"/>
</dbReference>
<dbReference type="PROSITE" id="PS00972">
    <property type="entry name" value="USP_1"/>
    <property type="match status" value="1"/>
</dbReference>
<evidence type="ECO:0000256" key="16">
    <source>
        <dbReference type="PROSITE-ProRule" id="PRU00502"/>
    </source>
</evidence>
<evidence type="ECO:0000256" key="2">
    <source>
        <dbReference type="ARBA" id="ARBA00004300"/>
    </source>
</evidence>
<organism evidence="22 23">
    <name type="scientific">Muraenolepis orangiensis</name>
    <name type="common">Patagonian moray cod</name>
    <dbReference type="NCBI Taxonomy" id="630683"/>
    <lineage>
        <taxon>Eukaryota</taxon>
        <taxon>Metazoa</taxon>
        <taxon>Chordata</taxon>
        <taxon>Craniata</taxon>
        <taxon>Vertebrata</taxon>
        <taxon>Euteleostomi</taxon>
        <taxon>Actinopterygii</taxon>
        <taxon>Neopterygii</taxon>
        <taxon>Teleostei</taxon>
        <taxon>Neoteleostei</taxon>
        <taxon>Acanthomorphata</taxon>
        <taxon>Zeiogadaria</taxon>
        <taxon>Gadariae</taxon>
        <taxon>Gadiformes</taxon>
        <taxon>Muraenolepidoidei</taxon>
        <taxon>Muraenolepididae</taxon>
        <taxon>Muraenolepis</taxon>
    </lineage>
</organism>
<dbReference type="SUPFAM" id="SSF54001">
    <property type="entry name" value="Cysteine proteinases"/>
    <property type="match status" value="1"/>
</dbReference>
<dbReference type="PROSITE" id="PS51283">
    <property type="entry name" value="DUSP"/>
    <property type="match status" value="2"/>
</dbReference>
<evidence type="ECO:0000313" key="23">
    <source>
        <dbReference type="Proteomes" id="UP001148018"/>
    </source>
</evidence>
<keyword evidence="9" id="KW-0677">Repeat</keyword>
<dbReference type="Proteomes" id="UP001148018">
    <property type="component" value="Unassembled WGS sequence"/>
</dbReference>
<dbReference type="FunFam" id="3.30.2230.10:FF:000001">
    <property type="entry name" value="Ubiquitinyl hydrolase 1"/>
    <property type="match status" value="1"/>
</dbReference>
<evidence type="ECO:0000256" key="10">
    <source>
        <dbReference type="ARBA" id="ARBA00022771"/>
    </source>
</evidence>
<evidence type="ECO:0000256" key="12">
    <source>
        <dbReference type="ARBA" id="ARBA00022801"/>
    </source>
</evidence>
<dbReference type="GO" id="GO:0016579">
    <property type="term" value="P:protein deubiquitination"/>
    <property type="evidence" value="ECO:0007669"/>
    <property type="project" value="InterPro"/>
</dbReference>
<feature type="compositionally biased region" description="Acidic residues" evidence="18">
    <location>
        <begin position="134"/>
        <end position="143"/>
    </location>
</feature>
<comment type="similarity">
    <text evidence="4">Belongs to the peptidase C19 family. USP20/USP33 subfamily.</text>
</comment>
<keyword evidence="6" id="KW-0254">Endocytosis</keyword>
<keyword evidence="12 17" id="KW-0378">Hydrolase</keyword>
<feature type="compositionally biased region" description="Basic and acidic residues" evidence="18">
    <location>
        <begin position="295"/>
        <end position="308"/>
    </location>
</feature>
<dbReference type="EMBL" id="JANIIK010000111">
    <property type="protein sequence ID" value="KAJ3594367.1"/>
    <property type="molecule type" value="Genomic_DNA"/>
</dbReference>
<dbReference type="SUPFAM" id="SSF57850">
    <property type="entry name" value="RING/U-box"/>
    <property type="match status" value="1"/>
</dbReference>
<evidence type="ECO:0000256" key="4">
    <source>
        <dbReference type="ARBA" id="ARBA00008269"/>
    </source>
</evidence>
<evidence type="ECO:0000256" key="8">
    <source>
        <dbReference type="ARBA" id="ARBA00022723"/>
    </source>
</evidence>
<evidence type="ECO:0000256" key="14">
    <source>
        <dbReference type="ARBA" id="ARBA00022833"/>
    </source>
</evidence>
<dbReference type="GO" id="GO:0008270">
    <property type="term" value="F:zinc ion binding"/>
    <property type="evidence" value="ECO:0007669"/>
    <property type="project" value="UniProtKB-KW"/>
</dbReference>
<name>A0A9Q0DU30_9TELE</name>
<dbReference type="InterPro" id="IPR001607">
    <property type="entry name" value="Znf_UBP"/>
</dbReference>
<dbReference type="PROSITE" id="PS50235">
    <property type="entry name" value="USP_3"/>
    <property type="match status" value="1"/>
</dbReference>
<evidence type="ECO:0000256" key="18">
    <source>
        <dbReference type="SAM" id="MobiDB-lite"/>
    </source>
</evidence>
<evidence type="ECO:0000259" key="19">
    <source>
        <dbReference type="PROSITE" id="PS50235"/>
    </source>
</evidence>
<accession>A0A9Q0DU30</accession>
<dbReference type="OrthoDB" id="73004at2759"/>
<dbReference type="InterPro" id="IPR050185">
    <property type="entry name" value="Ub_carboxyl-term_hydrolase"/>
</dbReference>
<evidence type="ECO:0000256" key="15">
    <source>
        <dbReference type="ARBA" id="ARBA00023212"/>
    </source>
</evidence>
<feature type="region of interest" description="Disordered" evidence="18">
    <location>
        <begin position="361"/>
        <end position="389"/>
    </location>
</feature>
<feature type="domain" description="DUSP" evidence="21">
    <location>
        <begin position="655"/>
        <end position="748"/>
    </location>
</feature>
<evidence type="ECO:0000259" key="20">
    <source>
        <dbReference type="PROSITE" id="PS50271"/>
    </source>
</evidence>
<dbReference type="AlphaFoldDB" id="A0A9Q0DU30"/>
<dbReference type="FunFam" id="3.30.40.10:FF:000065">
    <property type="entry name" value="Ubiquitinyl hydrolase 1"/>
    <property type="match status" value="1"/>
</dbReference>
<evidence type="ECO:0000256" key="5">
    <source>
        <dbReference type="ARBA" id="ARBA00022490"/>
    </source>
</evidence>
<evidence type="ECO:0000256" key="3">
    <source>
        <dbReference type="ARBA" id="ARBA00004556"/>
    </source>
</evidence>
<feature type="domain" description="USP" evidence="19">
    <location>
        <begin position="152"/>
        <end position="653"/>
    </location>
</feature>
<feature type="region of interest" description="Disordered" evidence="18">
    <location>
        <begin position="254"/>
        <end position="308"/>
    </location>
</feature>
<dbReference type="InterPro" id="IPR001394">
    <property type="entry name" value="Peptidase_C19_UCH"/>
</dbReference>
<dbReference type="Pfam" id="PF00443">
    <property type="entry name" value="UCH"/>
    <property type="match status" value="1"/>
</dbReference>
<dbReference type="CDD" id="cd02674">
    <property type="entry name" value="Peptidase_C19R"/>
    <property type="match status" value="1"/>
</dbReference>
<keyword evidence="13 17" id="KW-0788">Thiol protease</keyword>
<dbReference type="Gene3D" id="3.30.2230.10">
    <property type="entry name" value="DUSP-like"/>
    <property type="match status" value="2"/>
</dbReference>
<dbReference type="InterPro" id="IPR013083">
    <property type="entry name" value="Znf_RING/FYVE/PHD"/>
</dbReference>
<feature type="domain" description="UBP-type" evidence="20">
    <location>
        <begin position="7"/>
        <end position="110"/>
    </location>
</feature>
<reference evidence="22" key="1">
    <citation type="submission" date="2022-07" db="EMBL/GenBank/DDBJ databases">
        <title>Chromosome-level genome of Muraenolepis orangiensis.</title>
        <authorList>
            <person name="Kim J."/>
        </authorList>
    </citation>
    <scope>NUCLEOTIDE SEQUENCE</scope>
    <source>
        <strain evidence="22">KU_S4_2022</strain>
        <tissue evidence="22">Muscle</tissue>
    </source>
</reference>
<keyword evidence="14" id="KW-0862">Zinc</keyword>
<dbReference type="Gene3D" id="3.90.70.10">
    <property type="entry name" value="Cysteine proteinases"/>
    <property type="match status" value="2"/>
</dbReference>
<keyword evidence="10 16" id="KW-0863">Zinc-finger</keyword>
<dbReference type="InterPro" id="IPR028889">
    <property type="entry name" value="USP"/>
</dbReference>
<dbReference type="PROSITE" id="PS00973">
    <property type="entry name" value="USP_2"/>
    <property type="match status" value="1"/>
</dbReference>
<sequence>MPSAQSRDCPHLECVGEITKEELIQKSHGRCQDCKVGGPNLWACLESGCVYVGCGESHEDHSTLHSQETHHNLTVNLTTLRVWCYACSKEVYLERKLGPGSPLPTPLPSPQSAGPNGGRAPGSPKSLRVPPDGACEDLETEDEDELRARGLTGLKNIGNTCYMNAALQALSNCPPLTQFFLDCGGLVRTDKKPALCKSYQKLVSDLWHKNRPSYVVPTNLFQGIKSINPMFRGYSQQDSQEFLRCLMDQLHEELKETQSEPEDQSSGIAVDDCPEDDNHSQSDNDFQSCESCGSSDRRDEIQANRSWQKEKNMINDVYRSGIHGSAGGDTDLDKDIDTTAENSQGALKVQGNNTDSFQDIQVSSTTRPQSPVPIEGHHPKLSSSPPKAASVWPNLNPAHKKAVTTFSPPKNKRQKKYRSVVTDIFDGTIVSAVQCLTCDRVSVTLENFQDISLPIPGKEDLAKLHSSTHQTSLVKAGSCGEAYAPQGWMSFVMEYIKSWFWGPVVTLQDCLAAFFARDELKGDNMYSCEKCKKLRNGVKFCKVQSLPEILCIHLKRFRHELMFSTKIGTHVSFPLDGLDLQPFLAKDGSPQTTTYDLLSVICHHGTASSGHYIAYCRNELNHLWYEFDDQSVTEVSESCVQNAEAYVLFYKKSSEEALKERGRVTGLLNLMEPSLLQFYVSRQWLNKFKTFAEPGPISNTDFLCSHGGVPPNKATCIDDLVVMLPQNVWDHLYSRYGGGPAVNHLYACHMCQTEIERLEKRRKTELDMFVRLNKAFQGEESPVVIHCISMQWFREWEGFVKGKDNDPPGPIDNSKIAIHKNGHLTLKQGADSGQISEETWNFLLSIHGGGPVVTVRPSISHQEVEPSQSEEKIEWETRSV</sequence>
<comment type="subcellular location">
    <subcellularLocation>
        <location evidence="2">Cytoplasm</location>
        <location evidence="2">Cytoskeleton</location>
        <location evidence="2">Microtubule organizing center</location>
        <location evidence="2">Centrosome</location>
    </subcellularLocation>
    <subcellularLocation>
        <location evidence="3">Cytoplasm</location>
        <location evidence="3">Perinuclear region</location>
    </subcellularLocation>
</comment>
<protein>
    <recommendedName>
        <fullName evidence="17">Ubiquitin carboxyl-terminal hydrolase</fullName>
        <ecNumber evidence="17">3.4.19.12</ecNumber>
    </recommendedName>
</protein>
<dbReference type="Pfam" id="PF02148">
    <property type="entry name" value="zf-UBP"/>
    <property type="match status" value="1"/>
</dbReference>
<dbReference type="InterPro" id="IPR006615">
    <property type="entry name" value="Pept_C19_DUSP"/>
</dbReference>
<dbReference type="PANTHER" id="PTHR21646:SF32">
    <property type="entry name" value="UBIQUITIN CARBOXYL-TERMINAL HYDROLASE 33"/>
    <property type="match status" value="1"/>
</dbReference>
<dbReference type="Gene3D" id="3.30.40.10">
    <property type="entry name" value="Zinc/RING finger domain, C3HC4 (zinc finger)"/>
    <property type="match status" value="1"/>
</dbReference>
<dbReference type="GO" id="GO:0048471">
    <property type="term" value="C:perinuclear region of cytoplasm"/>
    <property type="evidence" value="ECO:0007669"/>
    <property type="project" value="UniProtKB-SubCell"/>
</dbReference>
<evidence type="ECO:0000256" key="1">
    <source>
        <dbReference type="ARBA" id="ARBA00000707"/>
    </source>
</evidence>
<dbReference type="SUPFAM" id="SSF143791">
    <property type="entry name" value="DUSP-like"/>
    <property type="match status" value="2"/>
</dbReference>
<dbReference type="InterPro" id="IPR018200">
    <property type="entry name" value="USP_CS"/>
</dbReference>
<gene>
    <name evidence="22" type="ORF">NHX12_003674</name>
</gene>
<proteinExistence type="inferred from homology"/>